<dbReference type="EMBL" id="VSRR010002839">
    <property type="protein sequence ID" value="MPC33466.1"/>
    <property type="molecule type" value="Genomic_DNA"/>
</dbReference>
<dbReference type="GO" id="GO:0008270">
    <property type="term" value="F:zinc ion binding"/>
    <property type="evidence" value="ECO:0007669"/>
    <property type="project" value="UniProtKB-KW"/>
</dbReference>
<keyword evidence="5" id="KW-0539">Nucleus</keyword>
<dbReference type="SMART" id="SM01336">
    <property type="entry name" value="zf-PARP"/>
    <property type="match status" value="1"/>
</dbReference>
<dbReference type="GO" id="GO:0003677">
    <property type="term" value="F:DNA binding"/>
    <property type="evidence" value="ECO:0007669"/>
    <property type="project" value="InterPro"/>
</dbReference>
<dbReference type="Gene3D" id="3.30.1740.10">
    <property type="entry name" value="Zinc finger, PARP-type"/>
    <property type="match status" value="1"/>
</dbReference>
<dbReference type="SUPFAM" id="SSF57716">
    <property type="entry name" value="Glucocorticoid receptor-like (DNA-binding domain)"/>
    <property type="match status" value="1"/>
</dbReference>
<evidence type="ECO:0000256" key="1">
    <source>
        <dbReference type="ARBA" id="ARBA00004123"/>
    </source>
</evidence>
<dbReference type="GO" id="GO:0005634">
    <property type="term" value="C:nucleus"/>
    <property type="evidence" value="ECO:0007669"/>
    <property type="project" value="UniProtKB-SubCell"/>
</dbReference>
<reference evidence="7 8" key="1">
    <citation type="submission" date="2019-05" db="EMBL/GenBank/DDBJ databases">
        <title>Another draft genome of Portunus trituberculatus and its Hox gene families provides insights of decapod evolution.</title>
        <authorList>
            <person name="Jeong J.-H."/>
            <person name="Song I."/>
            <person name="Kim S."/>
            <person name="Choi T."/>
            <person name="Kim D."/>
            <person name="Ryu S."/>
            <person name="Kim W."/>
        </authorList>
    </citation>
    <scope>NUCLEOTIDE SEQUENCE [LARGE SCALE GENOMIC DNA]</scope>
    <source>
        <tissue evidence="7">Muscle</tissue>
    </source>
</reference>
<evidence type="ECO:0000313" key="7">
    <source>
        <dbReference type="EMBL" id="MPC33466.1"/>
    </source>
</evidence>
<dbReference type="OrthoDB" id="429950at2759"/>
<evidence type="ECO:0000259" key="6">
    <source>
        <dbReference type="PROSITE" id="PS50064"/>
    </source>
</evidence>
<evidence type="ECO:0000256" key="5">
    <source>
        <dbReference type="ARBA" id="ARBA00023242"/>
    </source>
</evidence>
<feature type="domain" description="PARP-type" evidence="6">
    <location>
        <begin position="88"/>
        <end position="119"/>
    </location>
</feature>
<dbReference type="Pfam" id="PF00645">
    <property type="entry name" value="zf-PARP"/>
    <property type="match status" value="1"/>
</dbReference>
<comment type="caution">
    <text evidence="7">The sequence shown here is derived from an EMBL/GenBank/DDBJ whole genome shotgun (WGS) entry which is preliminary data.</text>
</comment>
<keyword evidence="4" id="KW-0862">Zinc</keyword>
<keyword evidence="8" id="KW-1185">Reference proteome</keyword>
<comment type="subcellular location">
    <subcellularLocation>
        <location evidence="1">Nucleus</location>
    </subcellularLocation>
</comment>
<name>A0A5B7EJU0_PORTR</name>
<evidence type="ECO:0000256" key="2">
    <source>
        <dbReference type="ARBA" id="ARBA00022723"/>
    </source>
</evidence>
<evidence type="ECO:0000256" key="4">
    <source>
        <dbReference type="ARBA" id="ARBA00022833"/>
    </source>
</evidence>
<dbReference type="InterPro" id="IPR036957">
    <property type="entry name" value="Znf_PARP_sf"/>
</dbReference>
<keyword evidence="2" id="KW-0479">Metal-binding</keyword>
<dbReference type="Proteomes" id="UP000324222">
    <property type="component" value="Unassembled WGS sequence"/>
</dbReference>
<sequence length="154" mass="17012">MALPAPPSSPSPLRRQGAWLVTRVPSGRHITALIAPRERGCFRLSASVFENSKNLAAGTVLPLISQTQKGGRTLHAYTLTNMDEELPFKAEYAKSGRASCRGCKQNIAKDSLRLAAMVQLLSKNDDSESRREQKRGYCRLLQTPVFQRGKEDEG</sequence>
<dbReference type="InterPro" id="IPR001510">
    <property type="entry name" value="Znf_PARP"/>
</dbReference>
<keyword evidence="3" id="KW-0863">Zinc-finger</keyword>
<evidence type="ECO:0000256" key="3">
    <source>
        <dbReference type="ARBA" id="ARBA00022771"/>
    </source>
</evidence>
<protein>
    <submittedName>
        <fullName evidence="7">Poly [ADP-ribose] polymerase</fullName>
    </submittedName>
</protein>
<organism evidence="7 8">
    <name type="scientific">Portunus trituberculatus</name>
    <name type="common">Swimming crab</name>
    <name type="synonym">Neptunus trituberculatus</name>
    <dbReference type="NCBI Taxonomy" id="210409"/>
    <lineage>
        <taxon>Eukaryota</taxon>
        <taxon>Metazoa</taxon>
        <taxon>Ecdysozoa</taxon>
        <taxon>Arthropoda</taxon>
        <taxon>Crustacea</taxon>
        <taxon>Multicrustacea</taxon>
        <taxon>Malacostraca</taxon>
        <taxon>Eumalacostraca</taxon>
        <taxon>Eucarida</taxon>
        <taxon>Decapoda</taxon>
        <taxon>Pleocyemata</taxon>
        <taxon>Brachyura</taxon>
        <taxon>Eubrachyura</taxon>
        <taxon>Portunoidea</taxon>
        <taxon>Portunidae</taxon>
        <taxon>Portuninae</taxon>
        <taxon>Portunus</taxon>
    </lineage>
</organism>
<evidence type="ECO:0000313" key="8">
    <source>
        <dbReference type="Proteomes" id="UP000324222"/>
    </source>
</evidence>
<dbReference type="AlphaFoldDB" id="A0A5B7EJU0"/>
<proteinExistence type="predicted"/>
<accession>A0A5B7EJU0</accession>
<dbReference type="PROSITE" id="PS50064">
    <property type="entry name" value="ZF_PARP_2"/>
    <property type="match status" value="1"/>
</dbReference>
<gene>
    <name evidence="7" type="primary">Parp</name>
    <name evidence="7" type="ORF">E2C01_026818</name>
</gene>